<organism evidence="4 5">
    <name type="scientific">Plutella xylostella</name>
    <name type="common">Diamondback moth</name>
    <name type="synonym">Plutella maculipennis</name>
    <dbReference type="NCBI Taxonomy" id="51655"/>
    <lineage>
        <taxon>Eukaryota</taxon>
        <taxon>Metazoa</taxon>
        <taxon>Ecdysozoa</taxon>
        <taxon>Arthropoda</taxon>
        <taxon>Hexapoda</taxon>
        <taxon>Insecta</taxon>
        <taxon>Pterygota</taxon>
        <taxon>Neoptera</taxon>
        <taxon>Endopterygota</taxon>
        <taxon>Lepidoptera</taxon>
        <taxon>Glossata</taxon>
        <taxon>Ditrysia</taxon>
        <taxon>Yponomeutoidea</taxon>
        <taxon>Plutellidae</taxon>
        <taxon>Plutella</taxon>
    </lineage>
</organism>
<dbReference type="Proteomes" id="UP000653454">
    <property type="component" value="Unassembled WGS sequence"/>
</dbReference>
<dbReference type="SMART" id="SM00443">
    <property type="entry name" value="G_patch"/>
    <property type="match status" value="1"/>
</dbReference>
<evidence type="ECO:0000259" key="3">
    <source>
        <dbReference type="PROSITE" id="PS50174"/>
    </source>
</evidence>
<dbReference type="AlphaFoldDB" id="A0A8S4FZX2"/>
<reference evidence="4" key="1">
    <citation type="submission" date="2020-11" db="EMBL/GenBank/DDBJ databases">
        <authorList>
            <person name="Whiteford S."/>
        </authorList>
    </citation>
    <scope>NUCLEOTIDE SEQUENCE</scope>
</reference>
<dbReference type="PANTHER" id="PTHR23149">
    <property type="entry name" value="G PATCH DOMAIN CONTAINING PROTEIN"/>
    <property type="match status" value="1"/>
</dbReference>
<feature type="region of interest" description="Disordered" evidence="2">
    <location>
        <begin position="118"/>
        <end position="141"/>
    </location>
</feature>
<dbReference type="InterPro" id="IPR000467">
    <property type="entry name" value="G_patch_dom"/>
</dbReference>
<dbReference type="PANTHER" id="PTHR23149:SF9">
    <property type="entry name" value="G PATCH DOMAIN-CONTAINING PROTEIN 4"/>
    <property type="match status" value="1"/>
</dbReference>
<comment type="caution">
    <text evidence="4">The sequence shown here is derived from an EMBL/GenBank/DDBJ whole genome shotgun (WGS) entry which is preliminary data.</text>
</comment>
<sequence>MNFARKQLEKYGWSDGKGLGKHENGISEALKPKLKRSVTGVGHDAAKDFTEHWWTTLYDKAAGNVQVEDKNGKTKKIKTKDEFEITNSTWKLKRKKKEVEGEQYANFFVKKAILASGGVKTTKVDEEDSSDDDDEKGSKDVFKMTDEELFAACEGRTAHKGARHGLRATGKLARIAQQEQELLNQQRFEGYSHYKKAKTEGGEPKNMSVDDQAEKKKNNENYELPDACNTQSSEESLPKIDDQRGKKKRKKNNENCELPDACNTQSSEESQTKIKKKKRKNKEVEHETVVDIAPEVTGNEEVPSKKRKKKKKEKQVESGDVDN</sequence>
<dbReference type="GO" id="GO:0003676">
    <property type="term" value="F:nucleic acid binding"/>
    <property type="evidence" value="ECO:0007669"/>
    <property type="project" value="InterPro"/>
</dbReference>
<dbReference type="Pfam" id="PF01585">
    <property type="entry name" value="G-patch"/>
    <property type="match status" value="1"/>
</dbReference>
<dbReference type="EMBL" id="CAJHNJ030000075">
    <property type="protein sequence ID" value="CAG9134275.1"/>
    <property type="molecule type" value="Genomic_DNA"/>
</dbReference>
<accession>A0A8S4FZX2</accession>
<dbReference type="PROSITE" id="PS50174">
    <property type="entry name" value="G_PATCH"/>
    <property type="match status" value="1"/>
</dbReference>
<evidence type="ECO:0000313" key="5">
    <source>
        <dbReference type="Proteomes" id="UP000653454"/>
    </source>
</evidence>
<gene>
    <name evidence="4" type="ORF">PLXY2_LOCUS12525</name>
</gene>
<evidence type="ECO:0000256" key="1">
    <source>
        <dbReference type="ARBA" id="ARBA00040365"/>
    </source>
</evidence>
<dbReference type="InterPro" id="IPR050656">
    <property type="entry name" value="PINX1"/>
</dbReference>
<feature type="region of interest" description="Disordered" evidence="2">
    <location>
        <begin position="184"/>
        <end position="323"/>
    </location>
</feature>
<keyword evidence="5" id="KW-1185">Reference proteome</keyword>
<evidence type="ECO:0000313" key="4">
    <source>
        <dbReference type="EMBL" id="CAG9134275.1"/>
    </source>
</evidence>
<feature type="region of interest" description="Disordered" evidence="2">
    <location>
        <begin position="13"/>
        <end position="33"/>
    </location>
</feature>
<evidence type="ECO:0000256" key="2">
    <source>
        <dbReference type="SAM" id="MobiDB-lite"/>
    </source>
</evidence>
<proteinExistence type="predicted"/>
<protein>
    <recommendedName>
        <fullName evidence="1">G patch domain-containing protein 4</fullName>
    </recommendedName>
</protein>
<feature type="domain" description="G-patch" evidence="3">
    <location>
        <begin position="1"/>
        <end position="46"/>
    </location>
</feature>
<name>A0A8S4FZX2_PLUXY</name>
<feature type="compositionally biased region" description="Acidic residues" evidence="2">
    <location>
        <begin position="125"/>
        <end position="135"/>
    </location>
</feature>
<dbReference type="GO" id="GO:0005730">
    <property type="term" value="C:nucleolus"/>
    <property type="evidence" value="ECO:0007669"/>
    <property type="project" value="TreeGrafter"/>
</dbReference>